<dbReference type="Proteomes" id="UP000228945">
    <property type="component" value="Chromosome"/>
</dbReference>
<dbReference type="EMBL" id="CP024201">
    <property type="protein sequence ID" value="ATQ43607.1"/>
    <property type="molecule type" value="Genomic_DNA"/>
</dbReference>
<proteinExistence type="inferred from homology"/>
<organism evidence="4 5">
    <name type="scientific">Caulobacter mirabilis</name>
    <dbReference type="NCBI Taxonomy" id="69666"/>
    <lineage>
        <taxon>Bacteria</taxon>
        <taxon>Pseudomonadati</taxon>
        <taxon>Pseudomonadota</taxon>
        <taxon>Alphaproteobacteria</taxon>
        <taxon>Caulobacterales</taxon>
        <taxon>Caulobacteraceae</taxon>
        <taxon>Caulobacter</taxon>
    </lineage>
</organism>
<dbReference type="Gene3D" id="3.30.530.20">
    <property type="match status" value="1"/>
</dbReference>
<evidence type="ECO:0000313" key="4">
    <source>
        <dbReference type="EMBL" id="ATQ43607.1"/>
    </source>
</evidence>
<feature type="signal peptide" evidence="2">
    <location>
        <begin position="1"/>
        <end position="22"/>
    </location>
</feature>
<evidence type="ECO:0000256" key="1">
    <source>
        <dbReference type="ARBA" id="ARBA00008918"/>
    </source>
</evidence>
<gene>
    <name evidence="4" type="ORF">CSW64_14985</name>
</gene>
<sequence length="193" mass="21223">MRACAVAAIIVLSAGIPAGAGASLPAEAAKPLKAGLPWISVTLDPDGESIRIHGAIDIPAPAERIWDRMTDCRYASRLVANVTRCRVLQQGQGWDIREHVTSGNLLLPTLRNVFRSDYDPYRRIRFRRVDGDLKAMEGEWGFAALNEGRWTRVTYQNRLAARILAPPIVVRAGLRKDTPKVLTNLKAVATGED</sequence>
<evidence type="ECO:0000259" key="3">
    <source>
        <dbReference type="Pfam" id="PF03364"/>
    </source>
</evidence>
<dbReference type="KEGG" id="cmb:CSW64_14985"/>
<reference evidence="4 5" key="1">
    <citation type="submission" date="2017-10" db="EMBL/GenBank/DDBJ databases">
        <title>Genome sequence of Caulobacter mirabilis FWC38.</title>
        <authorList>
            <person name="Fiebig A."/>
            <person name="Crosson S."/>
        </authorList>
    </citation>
    <scope>NUCLEOTIDE SEQUENCE [LARGE SCALE GENOMIC DNA]</scope>
    <source>
        <strain evidence="4 5">FWC 38</strain>
    </source>
</reference>
<dbReference type="Pfam" id="PF03364">
    <property type="entry name" value="Polyketide_cyc"/>
    <property type="match status" value="1"/>
</dbReference>
<accession>A0A2D2B094</accession>
<dbReference type="OrthoDB" id="7185382at2"/>
<dbReference type="SUPFAM" id="SSF55961">
    <property type="entry name" value="Bet v1-like"/>
    <property type="match status" value="1"/>
</dbReference>
<dbReference type="AlphaFoldDB" id="A0A2D2B094"/>
<keyword evidence="5" id="KW-1185">Reference proteome</keyword>
<evidence type="ECO:0000313" key="5">
    <source>
        <dbReference type="Proteomes" id="UP000228945"/>
    </source>
</evidence>
<name>A0A2D2B094_9CAUL</name>
<dbReference type="InterPro" id="IPR005031">
    <property type="entry name" value="COQ10_START"/>
</dbReference>
<feature type="domain" description="Coenzyme Q-binding protein COQ10 START" evidence="3">
    <location>
        <begin position="58"/>
        <end position="186"/>
    </location>
</feature>
<dbReference type="RefSeq" id="WP_099622856.1">
    <property type="nucleotide sequence ID" value="NZ_CP024201.1"/>
</dbReference>
<dbReference type="InterPro" id="IPR023393">
    <property type="entry name" value="START-like_dom_sf"/>
</dbReference>
<protein>
    <submittedName>
        <fullName evidence="4">Polyketide cyclase</fullName>
    </submittedName>
</protein>
<evidence type="ECO:0000256" key="2">
    <source>
        <dbReference type="SAM" id="SignalP"/>
    </source>
</evidence>
<feature type="chain" id="PRO_5013655900" evidence="2">
    <location>
        <begin position="23"/>
        <end position="193"/>
    </location>
</feature>
<comment type="similarity">
    <text evidence="1">Belongs to the ribosome association toxin RatA family.</text>
</comment>
<keyword evidence="2" id="KW-0732">Signal</keyword>